<gene>
    <name evidence="2" type="ORF">SAMN04488055_1248</name>
</gene>
<evidence type="ECO:0000313" key="2">
    <source>
        <dbReference type="EMBL" id="SIN77095.1"/>
    </source>
</evidence>
<dbReference type="AlphaFoldDB" id="A0A1N6E207"/>
<proteinExistence type="predicted"/>
<evidence type="ECO:0000313" key="3">
    <source>
        <dbReference type="Proteomes" id="UP000185003"/>
    </source>
</evidence>
<protein>
    <submittedName>
        <fullName evidence="2">Uncharacterized protein</fullName>
    </submittedName>
</protein>
<organism evidence="2 3">
    <name type="scientific">Chitinophaga niabensis</name>
    <dbReference type="NCBI Taxonomy" id="536979"/>
    <lineage>
        <taxon>Bacteria</taxon>
        <taxon>Pseudomonadati</taxon>
        <taxon>Bacteroidota</taxon>
        <taxon>Chitinophagia</taxon>
        <taxon>Chitinophagales</taxon>
        <taxon>Chitinophagaceae</taxon>
        <taxon>Chitinophaga</taxon>
    </lineage>
</organism>
<keyword evidence="1" id="KW-1133">Transmembrane helix</keyword>
<evidence type="ECO:0000256" key="1">
    <source>
        <dbReference type="SAM" id="Phobius"/>
    </source>
</evidence>
<keyword evidence="1" id="KW-0812">Transmembrane</keyword>
<feature type="transmembrane region" description="Helical" evidence="1">
    <location>
        <begin position="6"/>
        <end position="25"/>
    </location>
</feature>
<dbReference type="STRING" id="536979.SAMN04488055_1248"/>
<sequence>MTNILYAIINIFFLCHKDLMLNLLWTFDKGVYLRIQIYLCYSFLNTGKIFLFINLSFHYISPYSLDN</sequence>
<feature type="transmembrane region" description="Helical" evidence="1">
    <location>
        <begin position="37"/>
        <end position="60"/>
    </location>
</feature>
<keyword evidence="1" id="KW-0472">Membrane</keyword>
<name>A0A1N6E207_9BACT</name>
<keyword evidence="3" id="KW-1185">Reference proteome</keyword>
<dbReference type="EMBL" id="FSRA01000001">
    <property type="protein sequence ID" value="SIN77095.1"/>
    <property type="molecule type" value="Genomic_DNA"/>
</dbReference>
<reference evidence="2 3" key="1">
    <citation type="submission" date="2016-11" db="EMBL/GenBank/DDBJ databases">
        <authorList>
            <person name="Jaros S."/>
            <person name="Januszkiewicz K."/>
            <person name="Wedrychowicz H."/>
        </authorList>
    </citation>
    <scope>NUCLEOTIDE SEQUENCE [LARGE SCALE GENOMIC DNA]</scope>
    <source>
        <strain evidence="2 3">DSM 24787</strain>
    </source>
</reference>
<accession>A0A1N6E207</accession>
<dbReference type="Proteomes" id="UP000185003">
    <property type="component" value="Unassembled WGS sequence"/>
</dbReference>